<dbReference type="CDD" id="cd06261">
    <property type="entry name" value="TM_PBP2"/>
    <property type="match status" value="1"/>
</dbReference>
<evidence type="ECO:0000256" key="2">
    <source>
        <dbReference type="ARBA" id="ARBA00022448"/>
    </source>
</evidence>
<keyword evidence="5 7" id="KW-1133">Transmembrane helix</keyword>
<keyword evidence="3" id="KW-1003">Cell membrane</keyword>
<evidence type="ECO:0000259" key="8">
    <source>
        <dbReference type="PROSITE" id="PS50928"/>
    </source>
</evidence>
<feature type="transmembrane region" description="Helical" evidence="7">
    <location>
        <begin position="105"/>
        <end position="128"/>
    </location>
</feature>
<protein>
    <submittedName>
        <fullName evidence="9">Carbohydrate ABC transporter permease</fullName>
    </submittedName>
</protein>
<evidence type="ECO:0000313" key="9">
    <source>
        <dbReference type="EMBL" id="PYI57537.1"/>
    </source>
</evidence>
<feature type="transmembrane region" description="Helical" evidence="7">
    <location>
        <begin position="74"/>
        <end position="93"/>
    </location>
</feature>
<dbReference type="GO" id="GO:0005886">
    <property type="term" value="C:plasma membrane"/>
    <property type="evidence" value="ECO:0007669"/>
    <property type="project" value="UniProtKB-SubCell"/>
</dbReference>
<dbReference type="AlphaFoldDB" id="A0A2V5KY46"/>
<organism evidence="9 10">
    <name type="scientific">Paenibacillus flagellatus</name>
    <dbReference type="NCBI Taxonomy" id="2211139"/>
    <lineage>
        <taxon>Bacteria</taxon>
        <taxon>Bacillati</taxon>
        <taxon>Bacillota</taxon>
        <taxon>Bacilli</taxon>
        <taxon>Bacillales</taxon>
        <taxon>Paenibacillaceae</taxon>
        <taxon>Paenibacillus</taxon>
    </lineage>
</organism>
<dbReference type="GO" id="GO:0055085">
    <property type="term" value="P:transmembrane transport"/>
    <property type="evidence" value="ECO:0007669"/>
    <property type="project" value="InterPro"/>
</dbReference>
<comment type="similarity">
    <text evidence="7">Belongs to the binding-protein-dependent transport system permease family.</text>
</comment>
<evidence type="ECO:0000256" key="4">
    <source>
        <dbReference type="ARBA" id="ARBA00022692"/>
    </source>
</evidence>
<accession>A0A2V5KY46</accession>
<keyword evidence="10" id="KW-1185">Reference proteome</keyword>
<gene>
    <name evidence="9" type="ORF">DLM86_03665</name>
</gene>
<keyword evidence="6 7" id="KW-0472">Membrane</keyword>
<sequence length="278" mass="31713">MDNKRSWLDPLLRLLLLLWAISILLPIVWMLYQSLKTNREFFQDIWAFPDALQWKNYAKAWKTYELGRSVLNTLYYVGGGLALGVFLTTLNAYALTRVTFRGRRFIWGLIMLSLFLPGINALIPQYVLMRELHLTNSLTGLIILNSLGESVFYLMLLGGFMRSLPKELEESAYIDGASLFQTFWRIIVPLSTPGIVTVAIFKFLNLYNDFLGPFIYLTDAKKYTIGVNMFHANQKMQYSADWVTLFAGVTIAMIPSLLIYMAFQKRIAEGATLGAVKG</sequence>
<dbReference type="InterPro" id="IPR000515">
    <property type="entry name" value="MetI-like"/>
</dbReference>
<reference evidence="9 10" key="1">
    <citation type="submission" date="2018-05" db="EMBL/GenBank/DDBJ databases">
        <title>Paenibacillus flagellatus sp. nov., isolated from selenium mineral soil.</title>
        <authorList>
            <person name="Dai X."/>
        </authorList>
    </citation>
    <scope>NUCLEOTIDE SEQUENCE [LARGE SCALE GENOMIC DNA]</scope>
    <source>
        <strain evidence="9 10">DXL2</strain>
    </source>
</reference>
<comment type="caution">
    <text evidence="9">The sequence shown here is derived from an EMBL/GenBank/DDBJ whole genome shotgun (WGS) entry which is preliminary data.</text>
</comment>
<dbReference type="PANTHER" id="PTHR43744:SF8">
    <property type="entry name" value="SN-GLYCEROL-3-PHOSPHATE TRANSPORT SYSTEM PERMEASE PROTEIN UGPE"/>
    <property type="match status" value="1"/>
</dbReference>
<keyword evidence="4 7" id="KW-0812">Transmembrane</keyword>
<dbReference type="PROSITE" id="PS50928">
    <property type="entry name" value="ABC_TM1"/>
    <property type="match status" value="1"/>
</dbReference>
<evidence type="ECO:0000256" key="7">
    <source>
        <dbReference type="RuleBase" id="RU363032"/>
    </source>
</evidence>
<feature type="transmembrane region" description="Helical" evidence="7">
    <location>
        <begin position="242"/>
        <end position="263"/>
    </location>
</feature>
<evidence type="ECO:0000313" key="10">
    <source>
        <dbReference type="Proteomes" id="UP000247476"/>
    </source>
</evidence>
<dbReference type="Proteomes" id="UP000247476">
    <property type="component" value="Unassembled WGS sequence"/>
</dbReference>
<dbReference type="PANTHER" id="PTHR43744">
    <property type="entry name" value="ABC TRANSPORTER PERMEASE PROTEIN MG189-RELATED-RELATED"/>
    <property type="match status" value="1"/>
</dbReference>
<dbReference type="OrthoDB" id="187395at2"/>
<dbReference type="EMBL" id="QJVJ01000001">
    <property type="protein sequence ID" value="PYI57537.1"/>
    <property type="molecule type" value="Genomic_DNA"/>
</dbReference>
<keyword evidence="2 7" id="KW-0813">Transport</keyword>
<feature type="transmembrane region" description="Helical" evidence="7">
    <location>
        <begin position="182"/>
        <end position="204"/>
    </location>
</feature>
<evidence type="ECO:0000256" key="5">
    <source>
        <dbReference type="ARBA" id="ARBA00022989"/>
    </source>
</evidence>
<proteinExistence type="inferred from homology"/>
<name>A0A2V5KY46_9BACL</name>
<dbReference type="SUPFAM" id="SSF161098">
    <property type="entry name" value="MetI-like"/>
    <property type="match status" value="1"/>
</dbReference>
<feature type="transmembrane region" description="Helical" evidence="7">
    <location>
        <begin position="12"/>
        <end position="32"/>
    </location>
</feature>
<comment type="subcellular location">
    <subcellularLocation>
        <location evidence="1 7">Cell membrane</location>
        <topology evidence="1 7">Multi-pass membrane protein</topology>
    </subcellularLocation>
</comment>
<dbReference type="Pfam" id="PF00528">
    <property type="entry name" value="BPD_transp_1"/>
    <property type="match status" value="1"/>
</dbReference>
<feature type="domain" description="ABC transmembrane type-1" evidence="8">
    <location>
        <begin position="70"/>
        <end position="263"/>
    </location>
</feature>
<feature type="transmembrane region" description="Helical" evidence="7">
    <location>
        <begin position="140"/>
        <end position="161"/>
    </location>
</feature>
<evidence type="ECO:0000256" key="6">
    <source>
        <dbReference type="ARBA" id="ARBA00023136"/>
    </source>
</evidence>
<evidence type="ECO:0000256" key="3">
    <source>
        <dbReference type="ARBA" id="ARBA00022475"/>
    </source>
</evidence>
<evidence type="ECO:0000256" key="1">
    <source>
        <dbReference type="ARBA" id="ARBA00004651"/>
    </source>
</evidence>
<dbReference type="Gene3D" id="1.10.3720.10">
    <property type="entry name" value="MetI-like"/>
    <property type="match status" value="1"/>
</dbReference>
<dbReference type="InterPro" id="IPR035906">
    <property type="entry name" value="MetI-like_sf"/>
</dbReference>